<dbReference type="Proteomes" id="UP000288859">
    <property type="component" value="Unassembled WGS sequence"/>
</dbReference>
<dbReference type="GO" id="GO:0000981">
    <property type="term" value="F:DNA-binding transcription factor activity, RNA polymerase II-specific"/>
    <property type="evidence" value="ECO:0007669"/>
    <property type="project" value="InterPro"/>
</dbReference>
<dbReference type="PANTHER" id="PTHR47338">
    <property type="entry name" value="ZN(II)2CYS6 TRANSCRIPTION FACTOR (EUROFUNG)-RELATED"/>
    <property type="match status" value="1"/>
</dbReference>
<dbReference type="VEuPathDB" id="FungiDB:PV10_08046"/>
<evidence type="ECO:0000256" key="5">
    <source>
        <dbReference type="ARBA" id="ARBA00023242"/>
    </source>
</evidence>
<sequence length="569" mass="64343">MDNRRPESFSPPGLFRSNTTSEPPLGFPPDQVPIVDIGIEEQTWGLNLPDFDQWLSVGIDKEDPTALFQESICVDEWGLPSEVATELIGLFLETAQAFLTFVHPATFIRRFMRQVGEKQKLIEPEAVSEDEAFMIYSMLAVATRFSKSSHFDNVHPSSRDDMLTRRASALKDSILKNIQEPSLDFVEACVILAFHHLSAGRIGHGSVLISVCIRFAYDLSLDVIDDDGNVFMVVDGRVEKRVEDNSDSWLKKEECRRLWWSIWELDIFISTLSIHPYGIARGEIKVLLPAPNDNWLRGVPTQSAFIHHQRESTWKSLINCPNQSARSWFLVANHIKSDIILHARRLSGTSAASKQILEMSLCNFKLSLPADFQLRSLYFTDDNQEQNNWIIATHLIIATCETILERSSCHQEDDYNLTWNPTTQDSALFSKRITSYIYQIGQYWGLGSTMLRLLSFIEQGVDSEIDTPAREERQALLKQYSVLLPSMSRRKISHDGRPDKLPGQKNVVQLSTTGSATTSHQVLNDDGLTAVPQAQNAMDLQTDLMSMHPLDRHLDIVPATCELAGHVFV</sequence>
<keyword evidence="3" id="KW-0805">Transcription regulation</keyword>
<dbReference type="InterPro" id="IPR007219">
    <property type="entry name" value="XnlR_reg_dom"/>
</dbReference>
<dbReference type="GO" id="GO:0003677">
    <property type="term" value="F:DNA binding"/>
    <property type="evidence" value="ECO:0007669"/>
    <property type="project" value="InterPro"/>
</dbReference>
<accession>A0A438NBX6</accession>
<comment type="caution">
    <text evidence="8">The sequence shown here is derived from an EMBL/GenBank/DDBJ whole genome shotgun (WGS) entry which is preliminary data.</text>
</comment>
<evidence type="ECO:0000256" key="3">
    <source>
        <dbReference type="ARBA" id="ARBA00023015"/>
    </source>
</evidence>
<evidence type="ECO:0000256" key="1">
    <source>
        <dbReference type="ARBA" id="ARBA00004123"/>
    </source>
</evidence>
<dbReference type="GO" id="GO:0008270">
    <property type="term" value="F:zinc ion binding"/>
    <property type="evidence" value="ECO:0007669"/>
    <property type="project" value="InterPro"/>
</dbReference>
<keyword evidence="2" id="KW-0479">Metal-binding</keyword>
<keyword evidence="5" id="KW-0539">Nucleus</keyword>
<dbReference type="GO" id="GO:0005634">
    <property type="term" value="C:nucleus"/>
    <property type="evidence" value="ECO:0007669"/>
    <property type="project" value="UniProtKB-SubCell"/>
</dbReference>
<evidence type="ECO:0000259" key="7">
    <source>
        <dbReference type="SMART" id="SM00906"/>
    </source>
</evidence>
<feature type="domain" description="Xylanolytic transcriptional activator regulatory" evidence="7">
    <location>
        <begin position="205"/>
        <end position="295"/>
    </location>
</feature>
<dbReference type="CDD" id="cd12148">
    <property type="entry name" value="fungal_TF_MHR"/>
    <property type="match status" value="1"/>
</dbReference>
<dbReference type="AlphaFoldDB" id="A0A438NBX6"/>
<dbReference type="EMBL" id="NAJM01000009">
    <property type="protein sequence ID" value="RVX73148.1"/>
    <property type="molecule type" value="Genomic_DNA"/>
</dbReference>
<evidence type="ECO:0000256" key="2">
    <source>
        <dbReference type="ARBA" id="ARBA00022723"/>
    </source>
</evidence>
<evidence type="ECO:0000313" key="8">
    <source>
        <dbReference type="EMBL" id="RVX73148.1"/>
    </source>
</evidence>
<dbReference type="PANTHER" id="PTHR47338:SF10">
    <property type="entry name" value="TRANSCRIPTION FACTOR DOMAIN-CONTAINING PROTEIN-RELATED"/>
    <property type="match status" value="1"/>
</dbReference>
<dbReference type="InterPro" id="IPR050815">
    <property type="entry name" value="TF_fung"/>
</dbReference>
<evidence type="ECO:0000256" key="4">
    <source>
        <dbReference type="ARBA" id="ARBA00023163"/>
    </source>
</evidence>
<reference evidence="8 9" key="1">
    <citation type="submission" date="2017-03" db="EMBL/GenBank/DDBJ databases">
        <title>Genomes of endolithic fungi from Antarctica.</title>
        <authorList>
            <person name="Coleine C."/>
            <person name="Masonjones S."/>
            <person name="Stajich J.E."/>
        </authorList>
    </citation>
    <scope>NUCLEOTIDE SEQUENCE [LARGE SCALE GENOMIC DNA]</scope>
    <source>
        <strain evidence="8 9">CCFEE 6314</strain>
    </source>
</reference>
<comment type="subcellular location">
    <subcellularLocation>
        <location evidence="1">Nucleus</location>
    </subcellularLocation>
</comment>
<protein>
    <recommendedName>
        <fullName evidence="7">Xylanolytic transcriptional activator regulatory domain-containing protein</fullName>
    </recommendedName>
</protein>
<name>A0A438NBX6_EXOME</name>
<dbReference type="OrthoDB" id="3862662at2759"/>
<evidence type="ECO:0000313" key="9">
    <source>
        <dbReference type="Proteomes" id="UP000288859"/>
    </source>
</evidence>
<dbReference type="GO" id="GO:0006351">
    <property type="term" value="P:DNA-templated transcription"/>
    <property type="evidence" value="ECO:0007669"/>
    <property type="project" value="InterPro"/>
</dbReference>
<evidence type="ECO:0000256" key="6">
    <source>
        <dbReference type="SAM" id="MobiDB-lite"/>
    </source>
</evidence>
<dbReference type="Pfam" id="PF04082">
    <property type="entry name" value="Fungal_trans"/>
    <property type="match status" value="1"/>
</dbReference>
<keyword evidence="4" id="KW-0804">Transcription</keyword>
<dbReference type="SMART" id="SM00906">
    <property type="entry name" value="Fungal_trans"/>
    <property type="match status" value="1"/>
</dbReference>
<proteinExistence type="predicted"/>
<organism evidence="8 9">
    <name type="scientific">Exophiala mesophila</name>
    <name type="common">Black yeast-like fungus</name>
    <dbReference type="NCBI Taxonomy" id="212818"/>
    <lineage>
        <taxon>Eukaryota</taxon>
        <taxon>Fungi</taxon>
        <taxon>Dikarya</taxon>
        <taxon>Ascomycota</taxon>
        <taxon>Pezizomycotina</taxon>
        <taxon>Eurotiomycetes</taxon>
        <taxon>Chaetothyriomycetidae</taxon>
        <taxon>Chaetothyriales</taxon>
        <taxon>Herpotrichiellaceae</taxon>
        <taxon>Exophiala</taxon>
    </lineage>
</organism>
<feature type="region of interest" description="Disordered" evidence="6">
    <location>
        <begin position="1"/>
        <end position="27"/>
    </location>
</feature>
<gene>
    <name evidence="8" type="ORF">B0A52_02275</name>
</gene>